<dbReference type="SUPFAM" id="SSF55781">
    <property type="entry name" value="GAF domain-like"/>
    <property type="match status" value="1"/>
</dbReference>
<dbReference type="PANTHER" id="PTHR43155">
    <property type="entry name" value="CYCLIC DI-GMP PHOSPHODIESTERASE PA4108-RELATED"/>
    <property type="match status" value="1"/>
</dbReference>
<organism evidence="2 3">
    <name type="scientific">Candidatus Tanganyikabacteria bacterium</name>
    <dbReference type="NCBI Taxonomy" id="2961651"/>
    <lineage>
        <taxon>Bacteria</taxon>
        <taxon>Bacillati</taxon>
        <taxon>Candidatus Sericytochromatia</taxon>
        <taxon>Candidatus Tanganyikabacteria</taxon>
    </lineage>
</organism>
<feature type="domain" description="HD-GYP" evidence="1">
    <location>
        <begin position="446"/>
        <end position="658"/>
    </location>
</feature>
<proteinExistence type="predicted"/>
<dbReference type="InterPro" id="IPR003018">
    <property type="entry name" value="GAF"/>
</dbReference>
<protein>
    <submittedName>
        <fullName evidence="2">GAF domain-containing protein</fullName>
    </submittedName>
</protein>
<comment type="caution">
    <text evidence="2">The sequence shown here is derived from an EMBL/GenBank/DDBJ whole genome shotgun (WGS) entry which is preliminary data.</text>
</comment>
<feature type="domain" description="HD-GYP" evidence="1">
    <location>
        <begin position="332"/>
        <end position="448"/>
    </location>
</feature>
<dbReference type="Pfam" id="PF01590">
    <property type="entry name" value="GAF"/>
    <property type="match status" value="1"/>
</dbReference>
<sequence>MDHPAEKRFLVSSAADHDALCEALEADGVTCERIAALSQAVSSAPLSIPQILLLDPPLLATGGSLLETLSTFLRDSGVLIALQPPGQEWVYEDIPAELIWAYEPQPYDLRHTRRTIASAYLYLNSRLETVRVISELDAYSRKLQELNRIGVALSTERDHDALLDLILRKCREVTQADAGSLYLVEDTPHKEKILRFKLSQNESFNLSYKEFTMPISRGSIAGYVALSGISLNLSDVYHLPPGAAYRFDRNWDQKTGYRTKSMLVVPMKNRNNETIGIVQLINRKKQWESILLDAQVVEDQVVPFDSWSEELVNSLASQAAVALENNILYKNIQNLFEGFVKASVTAIESRDPTTSGHSSRVAALTVGLAEVVDRIDNGRFKDVKFTREQIKEVRYASLLHDFGKVGVREEVLVKAKKLYPWHSDLVKSRFEYLRKALEAEHSAKQLDYILEHGREEFLAQHHLFKGDYEKQVEEIDRFIKVVLEANEPTVLEDGNFATLLEIAQRTFLDIAGTPRNLLTPEEVGYLSIRRGSLDAKERLEIESHVTHTYRFLSQIPWTTELQGVPAIAYAHHEKLNGSGYPNRLQAKEIPIQSKMMTIADIYDALTASDRPYKKAVPLDKALKILEFESKDGNIDSDLLQIFVDAKIYEFTMEGATGNSGPLKSILSSAG</sequence>
<dbReference type="EMBL" id="VGJX01000015">
    <property type="protein sequence ID" value="MBM3273624.1"/>
    <property type="molecule type" value="Genomic_DNA"/>
</dbReference>
<dbReference type="Pfam" id="PF13487">
    <property type="entry name" value="HD_5"/>
    <property type="match status" value="1"/>
</dbReference>
<gene>
    <name evidence="2" type="ORF">FJZ00_00620</name>
</gene>
<dbReference type="Pfam" id="PF01966">
    <property type="entry name" value="HD"/>
    <property type="match status" value="1"/>
</dbReference>
<dbReference type="Gene3D" id="3.30.450.40">
    <property type="match status" value="1"/>
</dbReference>
<name>A0A937X0B7_9BACT</name>
<reference evidence="2 3" key="1">
    <citation type="submission" date="2019-03" db="EMBL/GenBank/DDBJ databases">
        <title>Lake Tanganyika Metagenome-Assembled Genomes (MAGs).</title>
        <authorList>
            <person name="Tran P."/>
        </authorList>
    </citation>
    <scope>NUCLEOTIDE SEQUENCE [LARGE SCALE GENOMIC DNA]</scope>
    <source>
        <strain evidence="2">K_DeepCast_65m_m2_236</strain>
    </source>
</reference>
<dbReference type="InterPro" id="IPR006674">
    <property type="entry name" value="HD_domain"/>
</dbReference>
<dbReference type="SMART" id="SM00065">
    <property type="entry name" value="GAF"/>
    <property type="match status" value="1"/>
</dbReference>
<dbReference type="PANTHER" id="PTHR43155:SF2">
    <property type="entry name" value="CYCLIC DI-GMP PHOSPHODIESTERASE PA4108"/>
    <property type="match status" value="1"/>
</dbReference>
<dbReference type="SUPFAM" id="SSF109604">
    <property type="entry name" value="HD-domain/PDEase-like"/>
    <property type="match status" value="2"/>
</dbReference>
<evidence type="ECO:0000259" key="1">
    <source>
        <dbReference type="PROSITE" id="PS51832"/>
    </source>
</evidence>
<accession>A0A937X0B7</accession>
<evidence type="ECO:0000313" key="3">
    <source>
        <dbReference type="Proteomes" id="UP000703893"/>
    </source>
</evidence>
<dbReference type="PROSITE" id="PS51832">
    <property type="entry name" value="HD_GYP"/>
    <property type="match status" value="2"/>
</dbReference>
<dbReference type="CDD" id="cd00077">
    <property type="entry name" value="HDc"/>
    <property type="match status" value="2"/>
</dbReference>
<dbReference type="AlphaFoldDB" id="A0A937X0B7"/>
<dbReference type="Proteomes" id="UP000703893">
    <property type="component" value="Unassembled WGS sequence"/>
</dbReference>
<dbReference type="InterPro" id="IPR029016">
    <property type="entry name" value="GAF-like_dom_sf"/>
</dbReference>
<dbReference type="InterPro" id="IPR037522">
    <property type="entry name" value="HD_GYP_dom"/>
</dbReference>
<evidence type="ECO:0000313" key="2">
    <source>
        <dbReference type="EMBL" id="MBM3273624.1"/>
    </source>
</evidence>
<dbReference type="InterPro" id="IPR003607">
    <property type="entry name" value="HD/PDEase_dom"/>
</dbReference>
<dbReference type="SMART" id="SM00471">
    <property type="entry name" value="HDc"/>
    <property type="match status" value="1"/>
</dbReference>
<dbReference type="Gene3D" id="1.10.3210.10">
    <property type="entry name" value="Hypothetical protein af1432"/>
    <property type="match status" value="2"/>
</dbReference>